<feature type="transmembrane region" description="Helical" evidence="4">
    <location>
        <begin position="197"/>
        <end position="215"/>
    </location>
</feature>
<dbReference type="PROSITE" id="PS50287">
    <property type="entry name" value="SRCR_2"/>
    <property type="match status" value="1"/>
</dbReference>
<comment type="caution">
    <text evidence="2">Lacks conserved residue(s) required for the propagation of feature annotation.</text>
</comment>
<feature type="signal peptide" evidence="5">
    <location>
        <begin position="1"/>
        <end position="40"/>
    </location>
</feature>
<feature type="domain" description="SRCR" evidence="6">
    <location>
        <begin position="66"/>
        <end position="159"/>
    </location>
</feature>
<protein>
    <recommendedName>
        <fullName evidence="6">SRCR domain-containing protein</fullName>
    </recommendedName>
</protein>
<evidence type="ECO:0000313" key="7">
    <source>
        <dbReference type="EMBL" id="KAJ8411652.1"/>
    </source>
</evidence>
<evidence type="ECO:0000256" key="2">
    <source>
        <dbReference type="PROSITE-ProRule" id="PRU00196"/>
    </source>
</evidence>
<feature type="chain" id="PRO_5042118021" description="SRCR domain-containing protein" evidence="5">
    <location>
        <begin position="41"/>
        <end position="493"/>
    </location>
</feature>
<feature type="compositionally biased region" description="Polar residues" evidence="3">
    <location>
        <begin position="230"/>
        <end position="251"/>
    </location>
</feature>
<dbReference type="EMBL" id="JAINUG010000022">
    <property type="protein sequence ID" value="KAJ8411652.1"/>
    <property type="molecule type" value="Genomic_DNA"/>
</dbReference>
<accession>A0AAD7T0Q8</accession>
<dbReference type="GO" id="GO:0016020">
    <property type="term" value="C:membrane"/>
    <property type="evidence" value="ECO:0007669"/>
    <property type="project" value="InterPro"/>
</dbReference>
<dbReference type="Proteomes" id="UP001221898">
    <property type="component" value="Unassembled WGS sequence"/>
</dbReference>
<keyword evidence="4" id="KW-0812">Transmembrane</keyword>
<keyword evidence="4" id="KW-0472">Membrane</keyword>
<proteinExistence type="predicted"/>
<reference evidence="7" key="1">
    <citation type="journal article" date="2023" name="Science">
        <title>Genome structures resolve the early diversification of teleost fishes.</title>
        <authorList>
            <person name="Parey E."/>
            <person name="Louis A."/>
            <person name="Montfort J."/>
            <person name="Bouchez O."/>
            <person name="Roques C."/>
            <person name="Iampietro C."/>
            <person name="Lluch J."/>
            <person name="Castinel A."/>
            <person name="Donnadieu C."/>
            <person name="Desvignes T."/>
            <person name="Floi Bucao C."/>
            <person name="Jouanno E."/>
            <person name="Wen M."/>
            <person name="Mejri S."/>
            <person name="Dirks R."/>
            <person name="Jansen H."/>
            <person name="Henkel C."/>
            <person name="Chen W.J."/>
            <person name="Zahm M."/>
            <person name="Cabau C."/>
            <person name="Klopp C."/>
            <person name="Thompson A.W."/>
            <person name="Robinson-Rechavi M."/>
            <person name="Braasch I."/>
            <person name="Lecointre G."/>
            <person name="Bobe J."/>
            <person name="Postlethwait J.H."/>
            <person name="Berthelot C."/>
            <person name="Roest Crollius H."/>
            <person name="Guiguen Y."/>
        </authorList>
    </citation>
    <scope>NUCLEOTIDE SEQUENCE</scope>
    <source>
        <strain evidence="7">NC1722</strain>
    </source>
</reference>
<keyword evidence="8" id="KW-1185">Reference proteome</keyword>
<feature type="region of interest" description="Disordered" evidence="3">
    <location>
        <begin position="419"/>
        <end position="486"/>
    </location>
</feature>
<keyword evidence="5" id="KW-0732">Signal</keyword>
<evidence type="ECO:0000313" key="8">
    <source>
        <dbReference type="Proteomes" id="UP001221898"/>
    </source>
</evidence>
<evidence type="ECO:0000256" key="1">
    <source>
        <dbReference type="ARBA" id="ARBA00023157"/>
    </source>
</evidence>
<name>A0AAD7T0Q8_9TELE</name>
<sequence>MKDKRLSHKRQIGPQSCHARHDMELLKLAIVLQVLSLCQALLKTTASSQNNVSQPEGTDEPVTNQTDVLTPQLSSNCSGTLEVFLRTSWVAVLLTPQSTKEVANQICGHLGCVSAYSISHSSSHNGTCITDCTYSNFQLRNCTKVPQSNCTNVTEIVCGSLEAQDTTVVTVTTGPATTAARTQEAPPILTPAEVGCVALSLLLLMALVMNALLCWRYRKRERRALEQNKENLQSTEQQDNEYQSNDKSTADVTGDHAPCNPRRLGTQRNVDNFSITSDYKPHDHSAKPAVALTTFKNSLQNRAENRSPTLKPWSLYCLTEEGDNPVSGLADEAALPRHHKNVGSFRTLEENHTNSVCQTKNLAIPAVDPFDSSSTSSGEFYENTGTVAELQIQGDALPVKMTEGDASFQPQTERCDSQLVDSFDSSSTSSGEFYENTGPVAKLQIQGDLSSTSSGDDYDIPEGEEKPLCPAAIDNSNRSSSDSDYDDIASYIL</sequence>
<dbReference type="InterPro" id="IPR001190">
    <property type="entry name" value="SRCR"/>
</dbReference>
<keyword evidence="4" id="KW-1133">Transmembrane helix</keyword>
<feature type="region of interest" description="Disordered" evidence="3">
    <location>
        <begin position="228"/>
        <end position="268"/>
    </location>
</feature>
<dbReference type="AlphaFoldDB" id="A0AAD7T0Q8"/>
<evidence type="ECO:0000256" key="3">
    <source>
        <dbReference type="SAM" id="MobiDB-lite"/>
    </source>
</evidence>
<evidence type="ECO:0000256" key="4">
    <source>
        <dbReference type="SAM" id="Phobius"/>
    </source>
</evidence>
<feature type="compositionally biased region" description="Low complexity" evidence="3">
    <location>
        <begin position="419"/>
        <end position="430"/>
    </location>
</feature>
<evidence type="ECO:0000259" key="6">
    <source>
        <dbReference type="PROSITE" id="PS50287"/>
    </source>
</evidence>
<organism evidence="7 8">
    <name type="scientific">Aldrovandia affinis</name>
    <dbReference type="NCBI Taxonomy" id="143900"/>
    <lineage>
        <taxon>Eukaryota</taxon>
        <taxon>Metazoa</taxon>
        <taxon>Chordata</taxon>
        <taxon>Craniata</taxon>
        <taxon>Vertebrata</taxon>
        <taxon>Euteleostomi</taxon>
        <taxon>Actinopterygii</taxon>
        <taxon>Neopterygii</taxon>
        <taxon>Teleostei</taxon>
        <taxon>Notacanthiformes</taxon>
        <taxon>Halosauridae</taxon>
        <taxon>Aldrovandia</taxon>
    </lineage>
</organism>
<dbReference type="InterPro" id="IPR036772">
    <property type="entry name" value="SRCR-like_dom_sf"/>
</dbReference>
<evidence type="ECO:0000256" key="5">
    <source>
        <dbReference type="SAM" id="SignalP"/>
    </source>
</evidence>
<feature type="compositionally biased region" description="Low complexity" evidence="3">
    <location>
        <begin position="471"/>
        <end position="486"/>
    </location>
</feature>
<comment type="caution">
    <text evidence="7">The sequence shown here is derived from an EMBL/GenBank/DDBJ whole genome shotgun (WGS) entry which is preliminary data.</text>
</comment>
<feature type="disulfide bond" evidence="2">
    <location>
        <begin position="132"/>
        <end position="142"/>
    </location>
</feature>
<dbReference type="Gene3D" id="3.10.250.10">
    <property type="entry name" value="SRCR-like domain"/>
    <property type="match status" value="1"/>
</dbReference>
<dbReference type="SUPFAM" id="SSF56487">
    <property type="entry name" value="SRCR-like"/>
    <property type="match status" value="1"/>
</dbReference>
<keyword evidence="1 2" id="KW-1015">Disulfide bond</keyword>
<gene>
    <name evidence="7" type="ORF">AAFF_G00164600</name>
</gene>